<dbReference type="InterPro" id="IPR027017">
    <property type="entry name" value="P60_peptidase_YkfC"/>
</dbReference>
<keyword evidence="2" id="KW-0645">Protease</keyword>
<evidence type="ECO:0000256" key="3">
    <source>
        <dbReference type="ARBA" id="ARBA00022801"/>
    </source>
</evidence>
<protein>
    <recommendedName>
        <fullName evidence="5">NlpC/P60 domain-containing protein</fullName>
    </recommendedName>
</protein>
<dbReference type="InterPro" id="IPR051202">
    <property type="entry name" value="Peptidase_C40"/>
</dbReference>
<dbReference type="InterPro" id="IPR000064">
    <property type="entry name" value="NLP_P60_dom"/>
</dbReference>
<dbReference type="Pfam" id="PF12913">
    <property type="entry name" value="SH3_6"/>
    <property type="match status" value="1"/>
</dbReference>
<dbReference type="AlphaFoldDB" id="A0A6S6WKY5"/>
<evidence type="ECO:0000256" key="4">
    <source>
        <dbReference type="ARBA" id="ARBA00022807"/>
    </source>
</evidence>
<dbReference type="Gene3D" id="3.90.1720.10">
    <property type="entry name" value="endopeptidase domain like (from Nostoc punctiforme)"/>
    <property type="match status" value="1"/>
</dbReference>
<dbReference type="GO" id="GO:0006508">
    <property type="term" value="P:proteolysis"/>
    <property type="evidence" value="ECO:0007669"/>
    <property type="project" value="UniProtKB-KW"/>
</dbReference>
<dbReference type="Proteomes" id="UP000481517">
    <property type="component" value="Unassembled WGS sequence"/>
</dbReference>
<dbReference type="Pfam" id="PF00877">
    <property type="entry name" value="NLPC_P60"/>
    <property type="match status" value="1"/>
</dbReference>
<keyword evidence="3" id="KW-0378">Hydrolase</keyword>
<dbReference type="PANTHER" id="PTHR47053:SF1">
    <property type="entry name" value="MUREIN DD-ENDOPEPTIDASE MEPH-RELATED"/>
    <property type="match status" value="1"/>
</dbReference>
<dbReference type="SUPFAM" id="SSF54001">
    <property type="entry name" value="Cysteine proteinases"/>
    <property type="match status" value="1"/>
</dbReference>
<keyword evidence="7" id="KW-1185">Reference proteome</keyword>
<evidence type="ECO:0000313" key="6">
    <source>
        <dbReference type="EMBL" id="CAB0150712.1"/>
    </source>
</evidence>
<dbReference type="GO" id="GO:0008234">
    <property type="term" value="F:cysteine-type peptidase activity"/>
    <property type="evidence" value="ECO:0007669"/>
    <property type="project" value="UniProtKB-KW"/>
</dbReference>
<comment type="similarity">
    <text evidence="1">Belongs to the peptidase C40 family.</text>
</comment>
<gene>
    <name evidence="6" type="ORF">PSI9734_01153</name>
</gene>
<evidence type="ECO:0000256" key="2">
    <source>
        <dbReference type="ARBA" id="ARBA00022670"/>
    </source>
</evidence>
<dbReference type="InterPro" id="IPR038765">
    <property type="entry name" value="Papain-like_cys_pep_sf"/>
</dbReference>
<name>A0A6S6WKY5_9GAMM</name>
<proteinExistence type="inferred from homology"/>
<evidence type="ECO:0000256" key="1">
    <source>
        <dbReference type="ARBA" id="ARBA00007074"/>
    </source>
</evidence>
<evidence type="ECO:0000313" key="7">
    <source>
        <dbReference type="Proteomes" id="UP000481517"/>
    </source>
</evidence>
<keyword evidence="4" id="KW-0788">Thiol protease</keyword>
<reference evidence="6 7" key="1">
    <citation type="submission" date="2020-02" db="EMBL/GenBank/DDBJ databases">
        <authorList>
            <person name="Rodrigo-Torres L."/>
            <person name="Arahal R. D."/>
            <person name="Lucena T."/>
        </authorList>
    </citation>
    <scope>NUCLEOTIDE SEQUENCE [LARGE SCALE GENOMIC DNA]</scope>
    <source>
        <strain evidence="6 7">CECT 9734</strain>
    </source>
</reference>
<sequence length="487" mass="54094">MTLLNYQQAPKGVSVKYTALAISLATLVACQPATTESTPAVSAEVAYQALPNYQHDVIGMQEQYLEPDFWLQRLEHPERLIMTADEVASFNDRSYAVQDEMVHLAEHPTELSASALHEKVDAISSLPSYPRFYASGQQATEAQLQAYRAATNLAAVQETNPVQFGLVVKRSPMRTFPTLDKLYSNDLDLDIDRFQETGVFPGMPLAILHTSRDGKWYLAQSYHYLAWVQAKDVAIGPRDEVLAFASKEPFAVVTEAKVETNYTPTFAPASEVQLDMSTRLPLLSAAETGHNVHGQNPFASYTVQLPTRDSNGQLALAPALIARHHDVTVGYLPYTEANVISQAFKFLGERYGWGHDFNARDCTGFVLEVYRSMGIDMPRNSSQQGYGSYGDTVVYDETSTNQEKLERLAEAKIGDLIYLPGHVVMYIGDIDGKPYVIHDVHGLSYRDAEDQHYEGTLNGVSVTPLIDLGFGAKDTYLDRIYAIKSVR</sequence>
<dbReference type="EMBL" id="CADCXY010000002">
    <property type="protein sequence ID" value="CAB0150712.1"/>
    <property type="molecule type" value="Genomic_DNA"/>
</dbReference>
<dbReference type="PANTHER" id="PTHR47053">
    <property type="entry name" value="MUREIN DD-ENDOPEPTIDASE MEPH-RELATED"/>
    <property type="match status" value="1"/>
</dbReference>
<organism evidence="6 7">
    <name type="scientific">Pseudidiomarina piscicola</name>
    <dbReference type="NCBI Taxonomy" id="2614830"/>
    <lineage>
        <taxon>Bacteria</taxon>
        <taxon>Pseudomonadati</taxon>
        <taxon>Pseudomonadota</taxon>
        <taxon>Gammaproteobacteria</taxon>
        <taxon>Alteromonadales</taxon>
        <taxon>Idiomarinaceae</taxon>
        <taxon>Pseudidiomarina</taxon>
    </lineage>
</organism>
<dbReference type="InterPro" id="IPR039439">
    <property type="entry name" value="SH3b1_dom"/>
</dbReference>
<feature type="domain" description="NlpC/P60" evidence="5">
    <location>
        <begin position="333"/>
        <end position="482"/>
    </location>
</feature>
<dbReference type="RefSeq" id="WP_173920166.1">
    <property type="nucleotide sequence ID" value="NZ_CADCXY010000002.1"/>
</dbReference>
<evidence type="ECO:0000259" key="5">
    <source>
        <dbReference type="PROSITE" id="PS51935"/>
    </source>
</evidence>
<dbReference type="PROSITE" id="PS51935">
    <property type="entry name" value="NLPC_P60"/>
    <property type="match status" value="1"/>
</dbReference>
<accession>A0A6S6WKY5</accession>
<dbReference type="PIRSF" id="PIRSF019015">
    <property type="entry name" value="P60_peptidase_YkfC"/>
    <property type="match status" value="1"/>
</dbReference>